<proteinExistence type="predicted"/>
<dbReference type="AlphaFoldDB" id="A0A0J0XLK8"/>
<gene>
    <name evidence="1" type="ORF">CC85DRAFT_100431</name>
</gene>
<evidence type="ECO:0000313" key="2">
    <source>
        <dbReference type="Proteomes" id="UP000053611"/>
    </source>
</evidence>
<name>A0A0J0XLK8_9TREE</name>
<keyword evidence="2" id="KW-1185">Reference proteome</keyword>
<reference evidence="1 2" key="1">
    <citation type="submission" date="2015-03" db="EMBL/GenBank/DDBJ databases">
        <title>Genomics and transcriptomics of the oil-accumulating basidiomycete yeast T. oleaginosus allow insights into substrate utilization and the diverse evolutionary trajectories of mating systems in fungi.</title>
        <authorList>
            <consortium name="DOE Joint Genome Institute"/>
            <person name="Kourist R."/>
            <person name="Kracht O."/>
            <person name="Bracharz F."/>
            <person name="Lipzen A."/>
            <person name="Nolan M."/>
            <person name="Ohm R."/>
            <person name="Grigoriev I."/>
            <person name="Sun S."/>
            <person name="Heitman J."/>
            <person name="Bruck T."/>
            <person name="Nowrousian M."/>
        </authorList>
    </citation>
    <scope>NUCLEOTIDE SEQUENCE [LARGE SCALE GENOMIC DNA]</scope>
    <source>
        <strain evidence="1 2">IBC0246</strain>
    </source>
</reference>
<dbReference type="GeneID" id="28979860"/>
<dbReference type="Proteomes" id="UP000053611">
    <property type="component" value="Unassembled WGS sequence"/>
</dbReference>
<sequence>MQGPRPLTERGMRYLADWSTCRRRLRRTHTRGHLRAVMITARRAEEHVAPGPCVRGAAHSPAAVAGACWWLGGGGVEAGQPRSEPRRCSEQRAASWLAGELVDRVSQHARAICLRDGEAGAKA</sequence>
<accession>A0A0J0XLK8</accession>
<dbReference type="RefSeq" id="XP_018278472.1">
    <property type="nucleotide sequence ID" value="XM_018419257.1"/>
</dbReference>
<protein>
    <submittedName>
        <fullName evidence="1">Uncharacterized protein</fullName>
    </submittedName>
</protein>
<dbReference type="EMBL" id="KQ087210">
    <property type="protein sequence ID" value="KLT41981.1"/>
    <property type="molecule type" value="Genomic_DNA"/>
</dbReference>
<evidence type="ECO:0000313" key="1">
    <source>
        <dbReference type="EMBL" id="KLT41981.1"/>
    </source>
</evidence>
<organism evidence="1 2">
    <name type="scientific">Cutaneotrichosporon oleaginosum</name>
    <dbReference type="NCBI Taxonomy" id="879819"/>
    <lineage>
        <taxon>Eukaryota</taxon>
        <taxon>Fungi</taxon>
        <taxon>Dikarya</taxon>
        <taxon>Basidiomycota</taxon>
        <taxon>Agaricomycotina</taxon>
        <taxon>Tremellomycetes</taxon>
        <taxon>Trichosporonales</taxon>
        <taxon>Trichosporonaceae</taxon>
        <taxon>Cutaneotrichosporon</taxon>
    </lineage>
</organism>